<evidence type="ECO:0000313" key="4">
    <source>
        <dbReference type="Proteomes" id="UP000593880"/>
    </source>
</evidence>
<dbReference type="EMBL" id="BMHC01000001">
    <property type="protein sequence ID" value="GGI21035.1"/>
    <property type="molecule type" value="Genomic_DNA"/>
</dbReference>
<protein>
    <submittedName>
        <fullName evidence="2">Uncharacterized protein</fullName>
    </submittedName>
</protein>
<dbReference type="AlphaFoldDB" id="A0A410V0F0"/>
<keyword evidence="1" id="KW-1133">Transmembrane helix</keyword>
<keyword evidence="1" id="KW-0812">Transmembrane</keyword>
<keyword evidence="4" id="KW-1185">Reference proteome</keyword>
<dbReference type="RefSeq" id="WP_128963910.1">
    <property type="nucleotide sequence ID" value="NZ_BMHC01000001.1"/>
</dbReference>
<dbReference type="Proteomes" id="UP000593880">
    <property type="component" value="Chromosome"/>
</dbReference>
<evidence type="ECO:0000313" key="5">
    <source>
        <dbReference type="Proteomes" id="UP000625079"/>
    </source>
</evidence>
<evidence type="ECO:0000256" key="1">
    <source>
        <dbReference type="SAM" id="Phobius"/>
    </source>
</evidence>
<evidence type="ECO:0000313" key="2">
    <source>
        <dbReference type="EMBL" id="GGI21035.1"/>
    </source>
</evidence>
<sequence>MLEKATAILATIPPGFAILVELFNPISSKLVERNVEQDLKAYETASEDAHDLLIRRAAALTTGAVEVSGLAPTLVAAVTSGFGVLYEYSNPSLIICYVLVFMALALFLLRYLGGHTLYEIEDGPLPFRFAYWEINLPFRGSSVVSFLIYLANTLLITFVWIVYHLVGKP</sequence>
<gene>
    <name evidence="2" type="ORF">GCM10010987_12360</name>
    <name evidence="3" type="ORF">XH86_05160</name>
</gene>
<feature type="transmembrane region" description="Helical" evidence="1">
    <location>
        <begin position="93"/>
        <end position="112"/>
    </location>
</feature>
<reference evidence="2" key="1">
    <citation type="journal article" date="2014" name="Int. J. Syst. Evol. Microbiol.">
        <title>Complete genome sequence of Corynebacterium casei LMG S-19264T (=DSM 44701T), isolated from a smear-ripened cheese.</title>
        <authorList>
            <consortium name="US DOE Joint Genome Institute (JGI-PGF)"/>
            <person name="Walter F."/>
            <person name="Albersmeier A."/>
            <person name="Kalinowski J."/>
            <person name="Ruckert C."/>
        </authorList>
    </citation>
    <scope>NUCLEOTIDE SEQUENCE</scope>
    <source>
        <strain evidence="2">CGMCC 1.15034</strain>
    </source>
</reference>
<dbReference type="EMBL" id="CP030057">
    <property type="protein sequence ID" value="QOZ58196.1"/>
    <property type="molecule type" value="Genomic_DNA"/>
</dbReference>
<organism evidence="2 5">
    <name type="scientific">Bradyrhizobium guangdongense</name>
    <dbReference type="NCBI Taxonomy" id="1325090"/>
    <lineage>
        <taxon>Bacteria</taxon>
        <taxon>Pseudomonadati</taxon>
        <taxon>Pseudomonadota</taxon>
        <taxon>Alphaproteobacteria</taxon>
        <taxon>Hyphomicrobiales</taxon>
        <taxon>Nitrobacteraceae</taxon>
        <taxon>Bradyrhizobium</taxon>
    </lineage>
</organism>
<accession>A0A410V0F0</accession>
<evidence type="ECO:0000313" key="3">
    <source>
        <dbReference type="EMBL" id="QOZ58196.1"/>
    </source>
</evidence>
<keyword evidence="1" id="KW-0472">Membrane</keyword>
<dbReference type="Proteomes" id="UP000625079">
    <property type="component" value="Unassembled WGS sequence"/>
</dbReference>
<reference evidence="3 4" key="2">
    <citation type="submission" date="2018-06" db="EMBL/GenBank/DDBJ databases">
        <title>Comparative genomics of rhizobia nodulating Arachis hypogaea in China.</title>
        <authorList>
            <person name="Li Y."/>
        </authorList>
    </citation>
    <scope>NUCLEOTIDE SEQUENCE [LARGE SCALE GENOMIC DNA]</scope>
    <source>
        <strain evidence="3 4">CCBAU 51658</strain>
    </source>
</reference>
<reference evidence="2" key="3">
    <citation type="submission" date="2022-12" db="EMBL/GenBank/DDBJ databases">
        <authorList>
            <person name="Sun Q."/>
            <person name="Zhou Y."/>
        </authorList>
    </citation>
    <scope>NUCLEOTIDE SEQUENCE</scope>
    <source>
        <strain evidence="2">CGMCC 1.15034</strain>
    </source>
</reference>
<name>A0A410V0F0_9BRAD</name>
<feature type="transmembrane region" description="Helical" evidence="1">
    <location>
        <begin position="69"/>
        <end position="86"/>
    </location>
</feature>
<proteinExistence type="predicted"/>
<feature type="transmembrane region" description="Helical" evidence="1">
    <location>
        <begin position="146"/>
        <end position="166"/>
    </location>
</feature>